<organism evidence="2 3">
    <name type="scientific">Devosia crocina</name>
    <dbReference type="NCBI Taxonomy" id="429728"/>
    <lineage>
        <taxon>Bacteria</taxon>
        <taxon>Pseudomonadati</taxon>
        <taxon>Pseudomonadota</taxon>
        <taxon>Alphaproteobacteria</taxon>
        <taxon>Hyphomicrobiales</taxon>
        <taxon>Devosiaceae</taxon>
        <taxon>Devosia</taxon>
    </lineage>
</organism>
<evidence type="ECO:0000313" key="2">
    <source>
        <dbReference type="EMBL" id="SFV37481.1"/>
    </source>
</evidence>
<dbReference type="InterPro" id="IPR003115">
    <property type="entry name" value="ParB_N"/>
</dbReference>
<dbReference type="AlphaFoldDB" id="A0A1I7NS24"/>
<dbReference type="EMBL" id="FPCK01000003">
    <property type="protein sequence ID" value="SFV37481.1"/>
    <property type="molecule type" value="Genomic_DNA"/>
</dbReference>
<dbReference type="Gene3D" id="3.90.1530.10">
    <property type="entry name" value="Conserved hypothetical protein from pyrococcus furiosus pfu- 392566-001, ParB domain"/>
    <property type="match status" value="1"/>
</dbReference>
<dbReference type="STRING" id="429728.SAMN05216456_2945"/>
<dbReference type="InterPro" id="IPR036086">
    <property type="entry name" value="ParB/Sulfiredoxin_sf"/>
</dbReference>
<gene>
    <name evidence="2" type="ORF">SAMN05216456_2945</name>
</gene>
<dbReference type="GO" id="GO:0007059">
    <property type="term" value="P:chromosome segregation"/>
    <property type="evidence" value="ECO:0007669"/>
    <property type="project" value="TreeGrafter"/>
</dbReference>
<dbReference type="GO" id="GO:0045881">
    <property type="term" value="P:positive regulation of sporulation resulting in formation of a cellular spore"/>
    <property type="evidence" value="ECO:0007669"/>
    <property type="project" value="TreeGrafter"/>
</dbReference>
<accession>A0A1I7NS24</accession>
<dbReference type="Proteomes" id="UP000199074">
    <property type="component" value="Unassembled WGS sequence"/>
</dbReference>
<dbReference type="RefSeq" id="WP_175528625.1">
    <property type="nucleotide sequence ID" value="NZ_FPCK01000003.1"/>
</dbReference>
<evidence type="ECO:0000259" key="1">
    <source>
        <dbReference type="SMART" id="SM00470"/>
    </source>
</evidence>
<dbReference type="InterPro" id="IPR050336">
    <property type="entry name" value="Chromosome_partition/occlusion"/>
</dbReference>
<proteinExistence type="predicted"/>
<sequence>MDDEETSAVLEHEATARLLELEQLWKAPVGEMPDRVPLADLEVIEVLFQPRTMSEKHLDDLKRAIKSVGALEPLLVLPVGNRLIVVDGHHRREAYELVDFAEPVPVTYFRGSPRQAMFEAVRENSMAKLPMHNREKQDYAWKLVLVGDSSKNEISVATGVSTSQVANMRKARSLLKDDAFEHKSWFRARRAAQGKGQLEVDVEEMKERQALDWANRMAKEFTTKMATHPEIAAMALNIYFGRKLPELYHELRSFMAEDMEFEEWDENHSDF</sequence>
<dbReference type="GO" id="GO:0005694">
    <property type="term" value="C:chromosome"/>
    <property type="evidence" value="ECO:0007669"/>
    <property type="project" value="TreeGrafter"/>
</dbReference>
<protein>
    <submittedName>
        <fullName evidence="2">ParB-like nuclease domain-containing protein</fullName>
    </submittedName>
</protein>
<reference evidence="2 3" key="1">
    <citation type="submission" date="2016-10" db="EMBL/GenBank/DDBJ databases">
        <authorList>
            <person name="de Groot N.N."/>
        </authorList>
    </citation>
    <scope>NUCLEOTIDE SEQUENCE [LARGE SCALE GENOMIC DNA]</scope>
    <source>
        <strain evidence="2 3">IPL20</strain>
    </source>
</reference>
<name>A0A1I7NS24_9HYPH</name>
<dbReference type="Pfam" id="PF02195">
    <property type="entry name" value="ParB_N"/>
    <property type="match status" value="1"/>
</dbReference>
<dbReference type="SUPFAM" id="SSF110849">
    <property type="entry name" value="ParB/Sulfiredoxin"/>
    <property type="match status" value="1"/>
</dbReference>
<keyword evidence="3" id="KW-1185">Reference proteome</keyword>
<dbReference type="PANTHER" id="PTHR33375:SF1">
    <property type="entry name" value="CHROMOSOME-PARTITIONING PROTEIN PARB-RELATED"/>
    <property type="match status" value="1"/>
</dbReference>
<feature type="domain" description="ParB-like N-terminal" evidence="1">
    <location>
        <begin position="34"/>
        <end position="125"/>
    </location>
</feature>
<dbReference type="SMART" id="SM00470">
    <property type="entry name" value="ParB"/>
    <property type="match status" value="1"/>
</dbReference>
<dbReference type="PANTHER" id="PTHR33375">
    <property type="entry name" value="CHROMOSOME-PARTITIONING PROTEIN PARB-RELATED"/>
    <property type="match status" value="1"/>
</dbReference>
<evidence type="ECO:0000313" key="3">
    <source>
        <dbReference type="Proteomes" id="UP000199074"/>
    </source>
</evidence>
<dbReference type="CDD" id="cd16387">
    <property type="entry name" value="ParB_N_Srx"/>
    <property type="match status" value="1"/>
</dbReference>